<dbReference type="SMART" id="SM00387">
    <property type="entry name" value="HATPase_c"/>
    <property type="match status" value="1"/>
</dbReference>
<dbReference type="InterPro" id="IPR036890">
    <property type="entry name" value="HATPase_C_sf"/>
</dbReference>
<feature type="domain" description="PAC" evidence="8">
    <location>
        <begin position="442"/>
        <end position="492"/>
    </location>
</feature>
<evidence type="ECO:0000256" key="5">
    <source>
        <dbReference type="ARBA" id="ARBA00022679"/>
    </source>
</evidence>
<dbReference type="Gene3D" id="1.10.287.130">
    <property type="match status" value="1"/>
</dbReference>
<dbReference type="AlphaFoldDB" id="A0A437JV29"/>
<dbReference type="InterPro" id="IPR013655">
    <property type="entry name" value="PAS_fold_3"/>
</dbReference>
<feature type="domain" description="PAC" evidence="8">
    <location>
        <begin position="568"/>
        <end position="620"/>
    </location>
</feature>
<dbReference type="InterPro" id="IPR005467">
    <property type="entry name" value="His_kinase_dom"/>
</dbReference>
<dbReference type="SMART" id="SM00086">
    <property type="entry name" value="PAC"/>
    <property type="match status" value="4"/>
</dbReference>
<dbReference type="InterPro" id="IPR001610">
    <property type="entry name" value="PAC"/>
</dbReference>
<keyword evidence="5" id="KW-0808">Transferase</keyword>
<dbReference type="FunFam" id="3.30.565.10:FF:000006">
    <property type="entry name" value="Sensor histidine kinase WalK"/>
    <property type="match status" value="1"/>
</dbReference>
<comment type="catalytic activity">
    <reaction evidence="1">
        <text>ATP + protein L-histidine = ADP + protein N-phospho-L-histidine.</text>
        <dbReference type="EC" id="2.7.13.3"/>
    </reaction>
</comment>
<dbReference type="InterPro" id="IPR052162">
    <property type="entry name" value="Sensor_kinase/Photoreceptor"/>
</dbReference>
<evidence type="ECO:0000259" key="7">
    <source>
        <dbReference type="PROSITE" id="PS50109"/>
    </source>
</evidence>
<dbReference type="PRINTS" id="PR00344">
    <property type="entry name" value="BCTRLSENSOR"/>
</dbReference>
<dbReference type="Pfam" id="PF00512">
    <property type="entry name" value="HisKA"/>
    <property type="match status" value="1"/>
</dbReference>
<dbReference type="InterPro" id="IPR036097">
    <property type="entry name" value="HisK_dim/P_sf"/>
</dbReference>
<dbReference type="InterPro" id="IPR000014">
    <property type="entry name" value="PAS"/>
</dbReference>
<dbReference type="PROSITE" id="PS50109">
    <property type="entry name" value="HIS_KIN"/>
    <property type="match status" value="1"/>
</dbReference>
<gene>
    <name evidence="9" type="ORF">ENE75_14920</name>
</gene>
<keyword evidence="4" id="KW-0597">Phosphoprotein</keyword>
<evidence type="ECO:0000256" key="2">
    <source>
        <dbReference type="ARBA" id="ARBA00004429"/>
    </source>
</evidence>
<dbReference type="Pfam" id="PF02518">
    <property type="entry name" value="HATPase_c"/>
    <property type="match status" value="1"/>
</dbReference>
<dbReference type="PANTHER" id="PTHR43304:SF1">
    <property type="entry name" value="PAC DOMAIN-CONTAINING PROTEIN"/>
    <property type="match status" value="1"/>
</dbReference>
<dbReference type="InterPro" id="IPR004358">
    <property type="entry name" value="Sig_transdc_His_kin-like_C"/>
</dbReference>
<dbReference type="GO" id="GO:0000155">
    <property type="term" value="F:phosphorelay sensor kinase activity"/>
    <property type="evidence" value="ECO:0007669"/>
    <property type="project" value="InterPro"/>
</dbReference>
<dbReference type="Pfam" id="PF13188">
    <property type="entry name" value="PAS_8"/>
    <property type="match status" value="1"/>
</dbReference>
<dbReference type="SUPFAM" id="SSF47384">
    <property type="entry name" value="Homodimeric domain of signal transducing histidine kinase"/>
    <property type="match status" value="1"/>
</dbReference>
<evidence type="ECO:0000256" key="6">
    <source>
        <dbReference type="ARBA" id="ARBA00022777"/>
    </source>
</evidence>
<dbReference type="Gene3D" id="2.10.70.100">
    <property type="match status" value="2"/>
</dbReference>
<evidence type="ECO:0000256" key="1">
    <source>
        <dbReference type="ARBA" id="ARBA00000085"/>
    </source>
</evidence>
<evidence type="ECO:0000259" key="8">
    <source>
        <dbReference type="PROSITE" id="PS50113"/>
    </source>
</evidence>
<dbReference type="CDD" id="cd00075">
    <property type="entry name" value="HATPase"/>
    <property type="match status" value="1"/>
</dbReference>
<dbReference type="GO" id="GO:0005886">
    <property type="term" value="C:plasma membrane"/>
    <property type="evidence" value="ECO:0007669"/>
    <property type="project" value="UniProtKB-SubCell"/>
</dbReference>
<dbReference type="InterPro" id="IPR035965">
    <property type="entry name" value="PAS-like_dom_sf"/>
</dbReference>
<dbReference type="EC" id="2.7.13.3" evidence="3"/>
<dbReference type="SMART" id="SM00388">
    <property type="entry name" value="HisKA"/>
    <property type="match status" value="1"/>
</dbReference>
<evidence type="ECO:0000256" key="4">
    <source>
        <dbReference type="ARBA" id="ARBA00022553"/>
    </source>
</evidence>
<dbReference type="SUPFAM" id="SSF55785">
    <property type="entry name" value="PYP-like sensor domain (PAS domain)"/>
    <property type="match status" value="4"/>
</dbReference>
<dbReference type="Gene3D" id="3.30.565.10">
    <property type="entry name" value="Histidine kinase-like ATPase, C-terminal domain"/>
    <property type="match status" value="1"/>
</dbReference>
<dbReference type="EMBL" id="SACT01000004">
    <property type="protein sequence ID" value="RVT51070.1"/>
    <property type="molecule type" value="Genomic_DNA"/>
</dbReference>
<accession>A0A437JV29</accession>
<dbReference type="CDD" id="cd00130">
    <property type="entry name" value="PAS"/>
    <property type="match status" value="3"/>
</dbReference>
<sequence length="870" mass="94598">MPATSPSSPAEPTPEAAAWLDALPLAVVVLDGQPAVTWANATARSWLGALGELGAAWPGHLLPATDADAPVALDARRWVRVRAAEGGGPGRRLVLEDATAEVQARQARTHDAVALDLIRHVGRIGIWSRDTSSQRGAWDPQVFGFWGVPQSAGALDLGEATARIVDEDRAGLVQRYESSNAQPGMHDHRYRVRRPDGSLAHLHSYWHVPKSPEDGQITGIIVDDTDAVALARENAEARSQITLAADLAGLILVRHDLRQGRYHFNPAGLHFLGLPAHPDGIPAEQVAAHMHPEDLAVAREASDRVLQTGQPVDVELRVADAQGRYRQLLMRGVAELGDGDQPVAILSVALDITAQRAQDARARGLRARFDLAARTAGIGYWAREGHAERAFWSDQMRALHGLGAEDEVPTLKEWRETFVHPDERATIRQRFHDWLSGRTPNVQSELRIVRRDGQVRHLLTHSMLEADTEPPTMFGIAIDVTDRRQADEALRHAHERAALAARGAGIGTWELDLRTGQAQWDVQMWRLRGRDPRPGVPDAQEMLDIVHPDDRASTRRQIAAASAPGTIIEHAFRVVWPDGSVHWLASRSSTVEDGTGAPARRIGVNWDVTADRRAEAERRDREAAEQANAEKSRFLARMSHELRTPLNAVLGFTQLLLARGPDATAREWLQHVEAAGQHLLSLINDVLDLAGLEAGDLRVAVADVDLRALLAETLPLLEPLRVEHGVAIDCDTPPLRLWSDATRLRQVLINLIGNAIKYNRPQGRVVVRAHADGGLAVLTVADTGRGMSDAQLRHLYEPFNRLGVEREGIKGTGIGLTIVKALVGRLGGSIQVHSTPGEGTTFTLRLPLSLASAAPAMTANEASAPPGGPA</sequence>
<dbReference type="Pfam" id="PF08447">
    <property type="entry name" value="PAS_3"/>
    <property type="match status" value="3"/>
</dbReference>
<organism evidence="9 10">
    <name type="scientific">Rubrivivax albus</name>
    <dbReference type="NCBI Taxonomy" id="2499835"/>
    <lineage>
        <taxon>Bacteria</taxon>
        <taxon>Pseudomonadati</taxon>
        <taxon>Pseudomonadota</taxon>
        <taxon>Betaproteobacteria</taxon>
        <taxon>Burkholderiales</taxon>
        <taxon>Sphaerotilaceae</taxon>
        <taxon>Rubrivivax</taxon>
    </lineage>
</organism>
<proteinExistence type="predicted"/>
<keyword evidence="6" id="KW-0418">Kinase</keyword>
<keyword evidence="10" id="KW-1185">Reference proteome</keyword>
<evidence type="ECO:0000313" key="9">
    <source>
        <dbReference type="EMBL" id="RVT51070.1"/>
    </source>
</evidence>
<evidence type="ECO:0000313" key="10">
    <source>
        <dbReference type="Proteomes" id="UP000288178"/>
    </source>
</evidence>
<protein>
    <recommendedName>
        <fullName evidence="3">histidine kinase</fullName>
        <ecNumber evidence="3">2.7.13.3</ecNumber>
    </recommendedName>
</protein>
<dbReference type="PROSITE" id="PS50113">
    <property type="entry name" value="PAC"/>
    <property type="match status" value="2"/>
</dbReference>
<comment type="caution">
    <text evidence="9">The sequence shown here is derived from an EMBL/GenBank/DDBJ whole genome shotgun (WGS) entry which is preliminary data.</text>
</comment>
<dbReference type="NCBIfam" id="TIGR00229">
    <property type="entry name" value="sensory_box"/>
    <property type="match status" value="1"/>
</dbReference>
<dbReference type="Gene3D" id="3.30.450.20">
    <property type="entry name" value="PAS domain"/>
    <property type="match status" value="4"/>
</dbReference>
<dbReference type="InterPro" id="IPR000700">
    <property type="entry name" value="PAS-assoc_C"/>
</dbReference>
<dbReference type="PANTHER" id="PTHR43304">
    <property type="entry name" value="PHYTOCHROME-LIKE PROTEIN CPH1"/>
    <property type="match status" value="1"/>
</dbReference>
<dbReference type="CDD" id="cd00082">
    <property type="entry name" value="HisKA"/>
    <property type="match status" value="1"/>
</dbReference>
<evidence type="ECO:0000256" key="3">
    <source>
        <dbReference type="ARBA" id="ARBA00012438"/>
    </source>
</evidence>
<dbReference type="InterPro" id="IPR003594">
    <property type="entry name" value="HATPase_dom"/>
</dbReference>
<feature type="domain" description="Histidine kinase" evidence="7">
    <location>
        <begin position="637"/>
        <end position="850"/>
    </location>
</feature>
<name>A0A437JV29_9BURK</name>
<comment type="subcellular location">
    <subcellularLocation>
        <location evidence="2">Cell inner membrane</location>
        <topology evidence="2">Multi-pass membrane protein</topology>
    </subcellularLocation>
</comment>
<dbReference type="SUPFAM" id="SSF55874">
    <property type="entry name" value="ATPase domain of HSP90 chaperone/DNA topoisomerase II/histidine kinase"/>
    <property type="match status" value="1"/>
</dbReference>
<dbReference type="Proteomes" id="UP000288178">
    <property type="component" value="Unassembled WGS sequence"/>
</dbReference>
<reference evidence="9 10" key="1">
    <citation type="submission" date="2019-01" db="EMBL/GenBank/DDBJ databases">
        <authorList>
            <person name="Chen W.-M."/>
        </authorList>
    </citation>
    <scope>NUCLEOTIDE SEQUENCE [LARGE SCALE GENOMIC DNA]</scope>
    <source>
        <strain evidence="9 10">ICH-3</strain>
    </source>
</reference>
<dbReference type="InterPro" id="IPR003661">
    <property type="entry name" value="HisK_dim/P_dom"/>
</dbReference>